<dbReference type="RefSeq" id="WP_341627822.1">
    <property type="nucleotide sequence ID" value="NZ_JBAKBA010000017.1"/>
</dbReference>
<name>A0ABU9HBJ9_9GAMM</name>
<keyword evidence="3" id="KW-1133">Transmembrane helix</keyword>
<dbReference type="PANTHER" id="PTHR36985">
    <property type="entry name" value="TRANSLOCATION AND ASSEMBLY MODULE SUBUNIT TAMB"/>
    <property type="match status" value="1"/>
</dbReference>
<comment type="subcellular location">
    <subcellularLocation>
        <location evidence="1">Membrane</location>
        <topology evidence="1">Single-pass membrane protein</topology>
    </subcellularLocation>
</comment>
<evidence type="ECO:0000313" key="6">
    <source>
        <dbReference type="EMBL" id="MEL0659254.1"/>
    </source>
</evidence>
<keyword evidence="2" id="KW-0812">Transmembrane</keyword>
<sequence>MRFFVSLAKFTKRLLFVFFVLVVLVIWLTNTHTGNSLIISVLEKIEPRLNISLTEGSLFYSPIYENIRWQDGDTLIELNNVSYQFDWGCIIEEFCLDSLTVNNANIHIPQSDEPAAEESEPFILEFPLPVHIRHLDINNTHVNVAGIDIDLKKLLLTADGEGHDLTLNTSISGLTVVLADVEDQPTTVQKTTPNLNNPITSFPAILTDQTLPEVVLPFNLIANKLNINDFKLIQNKENISVINDLKSKFTFIGSEVKIDNFKLDIPEANVDIKGNIDLSKRYPMDMEVIINVKEVKELAPSTLLKGQKIKLISKGDLADLHSEITLSHLINAKINNEVDLYSENLPHQLTIQWDKFTWPLTGPEQVTTSKGNVSSSGDLNNYTLDIQTHYALPELPAGDISLQGQGDLQSMALKKLLINTLQGKILLTGKLNWVNNITWLGDLNINNLDFKELSDTYPATLNGHIKQSVTVPLNDSSKPAWAFSFPTIDLKGSFLNKPLTVNGAVNGDEKAGFNVNNLNIINGDNNVKVNGKVAEKNDLVLDLNIQDLSKIVVETTGKIIGKVTLAGSLEKMQVNTSLEASNISYLENNVERLSLSGKATIADIPFADLNVDAKNIVANKQKIESLSVSINPENVSTKKVEHNVNIALKSDLASSDLNILFTQELKSWQAKLNEGLIKTTQGLLVLEKSFTVTMEEEVINLTEHCWFATNDNNAKNGQLCINKFNAGDNGNININVNDFLISTLSPFIPKTLSLEGALDAGIKVAWTKNKKPSIDLTVDGKDIALNIMADGNTQKPINYPVEAFHIEMQTDQEKADFILEAVSDGLLNANLKGQIKPYEATPVIEANLDLSLPNFDAFSALIPQVDKLAGYLKADVGISGQLDKPSVKGQVVITDVSMKAPSSPVQISDLNTEISIDNNTATVNGFFFTNSKKETKKKRKSFIDKLISLKNTAISTVSIPQRIANLANENKELVETDGRVDITGLIDWVDELKATIHLQANQMRIEDYGKIELFLSPNIDLIYDKHISIEGVINVDKGNITVKELPAGAVNVSKDVIVVDAEKQTDSADLPMKMNVKVSLGDKLHIKAIGLDSYINGDLLVRKELTKELTVNGELSFSKGSYRALSQELVLQNSRIIFQGQADSPYLNIEAIRDPTDIEDNVTAGVRVTGTPDQIQLTIFSDPAMSQQNALSYITRGYSIENVTADGNSSQLAAILIDLGAGQTDGVINNIGDKVGIKDLSLTSSGQGSEQSVGIKGKIAPGVEVSYGVGVFDSFTIFAIRYELFKQFYIEASSGLYQAVDAYYEWDWD</sequence>
<keyword evidence="4" id="KW-0472">Membrane</keyword>
<organism evidence="6 7">
    <name type="scientific">Psychromonas arctica</name>
    <dbReference type="NCBI Taxonomy" id="168275"/>
    <lineage>
        <taxon>Bacteria</taxon>
        <taxon>Pseudomonadati</taxon>
        <taxon>Pseudomonadota</taxon>
        <taxon>Gammaproteobacteria</taxon>
        <taxon>Alteromonadales</taxon>
        <taxon>Psychromonadaceae</taxon>
        <taxon>Psychromonas</taxon>
    </lineage>
</organism>
<proteinExistence type="predicted"/>
<reference evidence="6 7" key="1">
    <citation type="submission" date="2024-02" db="EMBL/GenBank/DDBJ databases">
        <title>Bacteria isolated from the canopy kelp, Nereocystis luetkeana.</title>
        <authorList>
            <person name="Pfister C.A."/>
            <person name="Younker I.T."/>
            <person name="Light S.H."/>
        </authorList>
    </citation>
    <scope>NUCLEOTIDE SEQUENCE [LARGE SCALE GENOMIC DNA]</scope>
    <source>
        <strain evidence="6 7">TI.2.07</strain>
    </source>
</reference>
<gene>
    <name evidence="6" type="ORF">V6255_08885</name>
</gene>
<dbReference type="Proteomes" id="UP001366060">
    <property type="component" value="Unassembled WGS sequence"/>
</dbReference>
<evidence type="ECO:0000256" key="4">
    <source>
        <dbReference type="ARBA" id="ARBA00023136"/>
    </source>
</evidence>
<evidence type="ECO:0000256" key="2">
    <source>
        <dbReference type="ARBA" id="ARBA00022692"/>
    </source>
</evidence>
<dbReference type="PANTHER" id="PTHR36985:SF1">
    <property type="entry name" value="TRANSLOCATION AND ASSEMBLY MODULE SUBUNIT TAMB"/>
    <property type="match status" value="1"/>
</dbReference>
<accession>A0ABU9HBJ9</accession>
<dbReference type="InterPro" id="IPR007452">
    <property type="entry name" value="TamB_C"/>
</dbReference>
<comment type="caution">
    <text evidence="6">The sequence shown here is derived from an EMBL/GenBank/DDBJ whole genome shotgun (WGS) entry which is preliminary data.</text>
</comment>
<evidence type="ECO:0000256" key="3">
    <source>
        <dbReference type="ARBA" id="ARBA00022989"/>
    </source>
</evidence>
<evidence type="ECO:0000313" key="7">
    <source>
        <dbReference type="Proteomes" id="UP001366060"/>
    </source>
</evidence>
<evidence type="ECO:0000259" key="5">
    <source>
        <dbReference type="Pfam" id="PF04357"/>
    </source>
</evidence>
<dbReference type="Pfam" id="PF04357">
    <property type="entry name" value="TamB"/>
    <property type="match status" value="1"/>
</dbReference>
<dbReference type="EMBL" id="JBAKBA010000017">
    <property type="protein sequence ID" value="MEL0659254.1"/>
    <property type="molecule type" value="Genomic_DNA"/>
</dbReference>
<protein>
    <submittedName>
        <fullName evidence="6">Translocation/assembly module TamB domain-containing protein</fullName>
    </submittedName>
</protein>
<evidence type="ECO:0000256" key="1">
    <source>
        <dbReference type="ARBA" id="ARBA00004167"/>
    </source>
</evidence>
<keyword evidence="7" id="KW-1185">Reference proteome</keyword>
<feature type="domain" description="Translocation and assembly module TamB C-terminal" evidence="5">
    <location>
        <begin position="976"/>
        <end position="1308"/>
    </location>
</feature>